<keyword evidence="6 12" id="KW-0812">Transmembrane</keyword>
<dbReference type="Pfam" id="PF02518">
    <property type="entry name" value="HATPase_c"/>
    <property type="match status" value="1"/>
</dbReference>
<dbReference type="GO" id="GO:0005886">
    <property type="term" value="C:plasma membrane"/>
    <property type="evidence" value="ECO:0007669"/>
    <property type="project" value="TreeGrafter"/>
</dbReference>
<evidence type="ECO:0000313" key="15">
    <source>
        <dbReference type="EMBL" id="RMD02051.1"/>
    </source>
</evidence>
<dbReference type="SUPFAM" id="SSF158472">
    <property type="entry name" value="HAMP domain-like"/>
    <property type="match status" value="1"/>
</dbReference>
<dbReference type="Gene3D" id="3.30.565.10">
    <property type="entry name" value="Histidine kinase-like ATPase, C-terminal domain"/>
    <property type="match status" value="1"/>
</dbReference>
<sequence length="487" mass="55408">MINKIKKLAFKSISREFLIINILSFVILIIGITSALSVIMQDTNNPQNIENASNDIYVQVNRYVQSTNTEVQSYINNLADENNVNIAITDTKGCIIFKSSEVEGKYIDLNNIKNIILTTTPRDGDVVYQVYNINISGTKYILVTWKGTGMYHNIFRYTSMILIPIIISLAVVYLVSYRKTRYIKYICNGIVKISHEDLNYRLEKKGTDELGTLADEINSMSLNLNNMINREKSVQKFKDELITNISHDLRTPLASLMGYLYLINDKNVSIEDKEVYSKKSMERAEKLKVLIENLFEYSKLESGAISLEICNVNIIEIIEQIIGELSIIASKSQISFVKKYSITKLNLNIDPYLISRVFQNILSNAIKYSVKNSEVYIDIVHNVNDTIISFQNLSSRELSSEDMNKIFDRFYMGDKSRNSHKNNSGLGLAIVKNIVDLHGGEVWAEENDNIFKMYIKLKNNSSKLTVSNGTDGINEQKKTGFTSKANI</sequence>
<gene>
    <name evidence="15" type="ORF">D9O40_07110</name>
</gene>
<evidence type="ECO:0000256" key="9">
    <source>
        <dbReference type="ARBA" id="ARBA00023012"/>
    </source>
</evidence>
<evidence type="ECO:0000256" key="3">
    <source>
        <dbReference type="ARBA" id="ARBA00012438"/>
    </source>
</evidence>
<reference evidence="15 16" key="1">
    <citation type="submission" date="2018-10" db="EMBL/GenBank/DDBJ databases">
        <title>Genome-centric metagenomics revealed C2 chemical producing, CO utilizing Clostridium with novel acetogenic gene cluster.</title>
        <authorList>
            <person name="Kang H."/>
            <person name="Park B."/>
            <person name="Choi I.G."/>
            <person name="Chang I.S."/>
        </authorList>
    </citation>
    <scope>NUCLEOTIDE SEQUENCE [LARGE SCALE GENOMIC DNA]</scope>
    <source>
        <strain evidence="15 16">H21-9</strain>
    </source>
</reference>
<evidence type="ECO:0000256" key="10">
    <source>
        <dbReference type="ARBA" id="ARBA00023136"/>
    </source>
</evidence>
<evidence type="ECO:0000259" key="14">
    <source>
        <dbReference type="PROSITE" id="PS50885"/>
    </source>
</evidence>
<evidence type="ECO:0000256" key="7">
    <source>
        <dbReference type="ARBA" id="ARBA00022777"/>
    </source>
</evidence>
<feature type="domain" description="HAMP" evidence="14">
    <location>
        <begin position="192"/>
        <end position="229"/>
    </location>
</feature>
<comment type="caution">
    <text evidence="15">The sequence shown here is derived from an EMBL/GenBank/DDBJ whole genome shotgun (WGS) entry which is preliminary data.</text>
</comment>
<evidence type="ECO:0000256" key="11">
    <source>
        <dbReference type="SAM" id="MobiDB-lite"/>
    </source>
</evidence>
<evidence type="ECO:0000256" key="4">
    <source>
        <dbReference type="ARBA" id="ARBA00022553"/>
    </source>
</evidence>
<keyword evidence="8 12" id="KW-1133">Transmembrane helix</keyword>
<dbReference type="Proteomes" id="UP000277999">
    <property type="component" value="Unassembled WGS sequence"/>
</dbReference>
<evidence type="ECO:0000256" key="5">
    <source>
        <dbReference type="ARBA" id="ARBA00022679"/>
    </source>
</evidence>
<protein>
    <recommendedName>
        <fullName evidence="3">histidine kinase</fullName>
        <ecNumber evidence="3">2.7.13.3</ecNumber>
    </recommendedName>
</protein>
<dbReference type="InterPro" id="IPR036890">
    <property type="entry name" value="HATPase_C_sf"/>
</dbReference>
<dbReference type="CDD" id="cd00082">
    <property type="entry name" value="HisKA"/>
    <property type="match status" value="1"/>
</dbReference>
<keyword evidence="5" id="KW-0808">Transferase</keyword>
<dbReference type="EMBL" id="RFAQ01000016">
    <property type="protein sequence ID" value="RMD02051.1"/>
    <property type="molecule type" value="Genomic_DNA"/>
</dbReference>
<evidence type="ECO:0000256" key="2">
    <source>
        <dbReference type="ARBA" id="ARBA00004141"/>
    </source>
</evidence>
<dbReference type="Gene3D" id="6.10.340.10">
    <property type="match status" value="1"/>
</dbReference>
<dbReference type="PANTHER" id="PTHR45528">
    <property type="entry name" value="SENSOR HISTIDINE KINASE CPXA"/>
    <property type="match status" value="1"/>
</dbReference>
<evidence type="ECO:0000256" key="6">
    <source>
        <dbReference type="ARBA" id="ARBA00022692"/>
    </source>
</evidence>
<dbReference type="EC" id="2.7.13.3" evidence="3"/>
<dbReference type="PROSITE" id="PS50109">
    <property type="entry name" value="HIS_KIN"/>
    <property type="match status" value="1"/>
</dbReference>
<keyword evidence="7 15" id="KW-0418">Kinase</keyword>
<feature type="region of interest" description="Disordered" evidence="11">
    <location>
        <begin position="467"/>
        <end position="487"/>
    </location>
</feature>
<dbReference type="InterPro" id="IPR003594">
    <property type="entry name" value="HATPase_dom"/>
</dbReference>
<dbReference type="PANTHER" id="PTHR45528:SF8">
    <property type="entry name" value="HISTIDINE KINASE"/>
    <property type="match status" value="1"/>
</dbReference>
<dbReference type="SUPFAM" id="SSF55874">
    <property type="entry name" value="ATPase domain of HSP90 chaperone/DNA topoisomerase II/histidine kinase"/>
    <property type="match status" value="1"/>
</dbReference>
<dbReference type="PRINTS" id="PR00344">
    <property type="entry name" value="BCTRLSENSOR"/>
</dbReference>
<dbReference type="InterPro" id="IPR003660">
    <property type="entry name" value="HAMP_dom"/>
</dbReference>
<dbReference type="InterPro" id="IPR003661">
    <property type="entry name" value="HisK_dim/P_dom"/>
</dbReference>
<dbReference type="SUPFAM" id="SSF47384">
    <property type="entry name" value="Homodimeric domain of signal transducing histidine kinase"/>
    <property type="match status" value="1"/>
</dbReference>
<feature type="domain" description="Histidine kinase" evidence="13">
    <location>
        <begin position="244"/>
        <end position="461"/>
    </location>
</feature>
<dbReference type="Pfam" id="PF00672">
    <property type="entry name" value="HAMP"/>
    <property type="match status" value="1"/>
</dbReference>
<dbReference type="SMART" id="SM00388">
    <property type="entry name" value="HisKA"/>
    <property type="match status" value="1"/>
</dbReference>
<keyword evidence="9" id="KW-0902">Two-component regulatory system</keyword>
<dbReference type="InterPro" id="IPR005467">
    <property type="entry name" value="His_kinase_dom"/>
</dbReference>
<dbReference type="CDD" id="cd06225">
    <property type="entry name" value="HAMP"/>
    <property type="match status" value="1"/>
</dbReference>
<organism evidence="15 16">
    <name type="scientific">Clostridium autoethanogenum</name>
    <dbReference type="NCBI Taxonomy" id="84023"/>
    <lineage>
        <taxon>Bacteria</taxon>
        <taxon>Bacillati</taxon>
        <taxon>Bacillota</taxon>
        <taxon>Clostridia</taxon>
        <taxon>Eubacteriales</taxon>
        <taxon>Clostridiaceae</taxon>
        <taxon>Clostridium</taxon>
    </lineage>
</organism>
<keyword evidence="4" id="KW-0597">Phosphoprotein</keyword>
<comment type="catalytic activity">
    <reaction evidence="1">
        <text>ATP + protein L-histidine = ADP + protein N-phospho-L-histidine.</text>
        <dbReference type="EC" id="2.7.13.3"/>
    </reaction>
</comment>
<feature type="transmembrane region" description="Helical" evidence="12">
    <location>
        <begin position="154"/>
        <end position="175"/>
    </location>
</feature>
<dbReference type="AlphaFoldDB" id="A0A3M0SWH4"/>
<keyword evidence="10 12" id="KW-0472">Membrane</keyword>
<evidence type="ECO:0000256" key="1">
    <source>
        <dbReference type="ARBA" id="ARBA00000085"/>
    </source>
</evidence>
<dbReference type="RefSeq" id="WP_013239925.1">
    <property type="nucleotide sequence ID" value="NZ_CP110420.1"/>
</dbReference>
<dbReference type="SMART" id="SM00387">
    <property type="entry name" value="HATPase_c"/>
    <property type="match status" value="1"/>
</dbReference>
<feature type="transmembrane region" description="Helical" evidence="12">
    <location>
        <begin position="20"/>
        <end position="40"/>
    </location>
</feature>
<dbReference type="GO" id="GO:0000155">
    <property type="term" value="F:phosphorelay sensor kinase activity"/>
    <property type="evidence" value="ECO:0007669"/>
    <property type="project" value="InterPro"/>
</dbReference>
<evidence type="ECO:0000259" key="13">
    <source>
        <dbReference type="PROSITE" id="PS50109"/>
    </source>
</evidence>
<dbReference type="InterPro" id="IPR036097">
    <property type="entry name" value="HisK_dim/P_sf"/>
</dbReference>
<dbReference type="Gene3D" id="1.10.287.130">
    <property type="match status" value="1"/>
</dbReference>
<dbReference type="InterPro" id="IPR050398">
    <property type="entry name" value="HssS/ArlS-like"/>
</dbReference>
<evidence type="ECO:0000256" key="12">
    <source>
        <dbReference type="SAM" id="Phobius"/>
    </source>
</evidence>
<evidence type="ECO:0000256" key="8">
    <source>
        <dbReference type="ARBA" id="ARBA00022989"/>
    </source>
</evidence>
<proteinExistence type="predicted"/>
<dbReference type="Pfam" id="PF00512">
    <property type="entry name" value="HisKA"/>
    <property type="match status" value="1"/>
</dbReference>
<comment type="subcellular location">
    <subcellularLocation>
        <location evidence="2">Membrane</location>
        <topology evidence="2">Multi-pass membrane protein</topology>
    </subcellularLocation>
</comment>
<accession>A0A3M0SWH4</accession>
<dbReference type="InterPro" id="IPR004358">
    <property type="entry name" value="Sig_transdc_His_kin-like_C"/>
</dbReference>
<evidence type="ECO:0000313" key="16">
    <source>
        <dbReference type="Proteomes" id="UP000277999"/>
    </source>
</evidence>
<name>A0A3M0SWH4_9CLOT</name>
<dbReference type="PROSITE" id="PS50885">
    <property type="entry name" value="HAMP"/>
    <property type="match status" value="1"/>
</dbReference>